<keyword evidence="2 4" id="KW-0378">Hydrolase</keyword>
<evidence type="ECO:0000259" key="7">
    <source>
        <dbReference type="PROSITE" id="PS51764"/>
    </source>
</evidence>
<dbReference type="Pfam" id="PF02156">
    <property type="entry name" value="Glyco_hydro_26"/>
    <property type="match status" value="1"/>
</dbReference>
<dbReference type="InterPro" id="IPR022790">
    <property type="entry name" value="GH26_dom"/>
</dbReference>
<feature type="active site" description="Nucleophile" evidence="4">
    <location>
        <position position="359"/>
    </location>
</feature>
<gene>
    <name evidence="8" type="ORF">J2S57_006719</name>
</gene>
<name>A0ABT9PFM1_9ACTN</name>
<evidence type="ECO:0000256" key="6">
    <source>
        <dbReference type="SAM" id="Phobius"/>
    </source>
</evidence>
<feature type="domain" description="GH26" evidence="7">
    <location>
        <begin position="77"/>
        <end position="404"/>
    </location>
</feature>
<accession>A0ABT9PFM1</accession>
<evidence type="ECO:0000313" key="9">
    <source>
        <dbReference type="Proteomes" id="UP001235712"/>
    </source>
</evidence>
<feature type="compositionally biased region" description="Polar residues" evidence="5">
    <location>
        <begin position="32"/>
        <end position="43"/>
    </location>
</feature>
<keyword evidence="6" id="KW-0812">Transmembrane</keyword>
<evidence type="ECO:0000256" key="4">
    <source>
        <dbReference type="PROSITE-ProRule" id="PRU01100"/>
    </source>
</evidence>
<evidence type="ECO:0000256" key="3">
    <source>
        <dbReference type="ARBA" id="ARBA00023295"/>
    </source>
</evidence>
<comment type="similarity">
    <text evidence="1 4">Belongs to the glycosyl hydrolase 26 family.</text>
</comment>
<dbReference type="PROSITE" id="PS51764">
    <property type="entry name" value="GH26"/>
    <property type="match status" value="1"/>
</dbReference>
<reference evidence="8 9" key="1">
    <citation type="submission" date="2023-07" db="EMBL/GenBank/DDBJ databases">
        <title>Sequencing the genomes of 1000 actinobacteria strains.</title>
        <authorList>
            <person name="Klenk H.-P."/>
        </authorList>
    </citation>
    <scope>NUCLEOTIDE SEQUENCE [LARGE SCALE GENOMIC DNA]</scope>
    <source>
        <strain evidence="8 9">DSM 44388</strain>
    </source>
</reference>
<feature type="compositionally biased region" description="Basic residues" evidence="5">
    <location>
        <begin position="61"/>
        <end position="72"/>
    </location>
</feature>
<feature type="active site" description="Proton donor" evidence="4">
    <location>
        <position position="236"/>
    </location>
</feature>
<dbReference type="SUPFAM" id="SSF51445">
    <property type="entry name" value="(Trans)glycosidases"/>
    <property type="match status" value="1"/>
</dbReference>
<feature type="compositionally biased region" description="Basic and acidic residues" evidence="5">
    <location>
        <begin position="1"/>
        <end position="16"/>
    </location>
</feature>
<dbReference type="InterPro" id="IPR000805">
    <property type="entry name" value="Glyco_hydro_26"/>
</dbReference>
<organism evidence="8 9">
    <name type="scientific">Kineosporia succinea</name>
    <dbReference type="NCBI Taxonomy" id="84632"/>
    <lineage>
        <taxon>Bacteria</taxon>
        <taxon>Bacillati</taxon>
        <taxon>Actinomycetota</taxon>
        <taxon>Actinomycetes</taxon>
        <taxon>Kineosporiales</taxon>
        <taxon>Kineosporiaceae</taxon>
        <taxon>Kineosporia</taxon>
    </lineage>
</organism>
<dbReference type="Gene3D" id="3.20.20.80">
    <property type="entry name" value="Glycosidases"/>
    <property type="match status" value="1"/>
</dbReference>
<evidence type="ECO:0000256" key="2">
    <source>
        <dbReference type="ARBA" id="ARBA00022801"/>
    </source>
</evidence>
<comment type="caution">
    <text evidence="8">The sequence shown here is derived from an EMBL/GenBank/DDBJ whole genome shotgun (WGS) entry which is preliminary data.</text>
</comment>
<proteinExistence type="inferred from homology"/>
<protein>
    <recommendedName>
        <fullName evidence="7">GH26 domain-containing protein</fullName>
    </recommendedName>
</protein>
<evidence type="ECO:0000313" key="8">
    <source>
        <dbReference type="EMBL" id="MDP9830970.1"/>
    </source>
</evidence>
<feature type="transmembrane region" description="Helical" evidence="6">
    <location>
        <begin position="79"/>
        <end position="97"/>
    </location>
</feature>
<keyword evidence="6" id="KW-1133">Transmembrane helix</keyword>
<feature type="region of interest" description="Disordered" evidence="5">
    <location>
        <begin position="1"/>
        <end position="72"/>
    </location>
</feature>
<keyword evidence="9" id="KW-1185">Reference proteome</keyword>
<dbReference type="Proteomes" id="UP001235712">
    <property type="component" value="Unassembled WGS sequence"/>
</dbReference>
<dbReference type="InterPro" id="IPR017853">
    <property type="entry name" value="GH"/>
</dbReference>
<dbReference type="PANTHER" id="PTHR40079:SF4">
    <property type="entry name" value="GH26 DOMAIN-CONTAINING PROTEIN-RELATED"/>
    <property type="match status" value="1"/>
</dbReference>
<dbReference type="EMBL" id="JAUSQZ010000001">
    <property type="protein sequence ID" value="MDP9830970.1"/>
    <property type="molecule type" value="Genomic_DNA"/>
</dbReference>
<sequence>MSWNDHADGEPRETGRGLKTQEYGSWADIDSVTRSSQDPQTRATAPKRRRRRLQDQPGHQFRGRGRPARRGFRLTTRQSVALVALLASLTLIVVGTVRQSQHERQTPQAGTVSAAGQSDALQRPLDGRLGLFSGTDLKATQTFEKWLGRDLTFATVFGERATWSDIADPGRNVTMWKDSGYRIVMAVPMLPDTMAATKVAAMEQGAQGKFNDQFVQLAETLVENGQSKAVLRVGWEFNLKSWTWGIDDPGTFIAFYRQIVDAMRSVDGQQFEFDWNPNNGFNPYDAKDYYPGGEYVDYVGVDVYDLHSGIYPYPRNCDDSCREDLQSRAWKENIYGGPRGLEFWTNFAKQQGKPVSLPEWGLWDVYADHSGGADNPQFIKYMHDYITWAPNNVAYADYFNLNSEYGEHSLTTSFPDSRKQFLKLFGG</sequence>
<keyword evidence="6" id="KW-0472">Membrane</keyword>
<evidence type="ECO:0000256" key="1">
    <source>
        <dbReference type="ARBA" id="ARBA00007754"/>
    </source>
</evidence>
<dbReference type="RefSeq" id="WP_307250289.1">
    <property type="nucleotide sequence ID" value="NZ_JAUSQZ010000001.1"/>
</dbReference>
<evidence type="ECO:0000256" key="5">
    <source>
        <dbReference type="SAM" id="MobiDB-lite"/>
    </source>
</evidence>
<dbReference type="PANTHER" id="PTHR40079">
    <property type="entry name" value="MANNAN ENDO-1,4-BETA-MANNOSIDASE E-RELATED"/>
    <property type="match status" value="1"/>
</dbReference>
<keyword evidence="3 4" id="KW-0326">Glycosidase</keyword>